<dbReference type="CDD" id="cd00501">
    <property type="entry name" value="Peptidase_C15"/>
    <property type="match status" value="1"/>
</dbReference>
<reference evidence="9" key="1">
    <citation type="submission" date="2021-01" db="EMBL/GenBank/DDBJ databases">
        <title>Modified the classification status of verrucomicrobia.</title>
        <authorList>
            <person name="Feng X."/>
        </authorList>
    </citation>
    <scope>NUCLEOTIDE SEQUENCE</scope>
    <source>
        <strain evidence="9">JCM 18052</strain>
    </source>
</reference>
<keyword evidence="10" id="KW-1185">Reference proteome</keyword>
<sequence length="191" mass="21202">MKILVTAFVPFDGRLENASSLALRGLKGLHPEIRTRILPVDSVIAPARLRQALRLIRPDALIMLGEAAGSKEIRLETTAWNELDFRIADNGGRMPRGKAIIKGAPSQLSSTLPLETFREPLEKNGHPVRFSDDPGRYLCNQVFYTARHDLDANRMTCPAGFIHLPLARDYPTERSVAALDLMVSEMTGRSL</sequence>
<keyword evidence="5" id="KW-0378">Hydrolase</keyword>
<evidence type="ECO:0000313" key="9">
    <source>
        <dbReference type="EMBL" id="MBK1816578.1"/>
    </source>
</evidence>
<dbReference type="RefSeq" id="WP_200351511.1">
    <property type="nucleotide sequence ID" value="NZ_BAABHZ010000006.1"/>
</dbReference>
<evidence type="ECO:0000256" key="2">
    <source>
        <dbReference type="ARBA" id="ARBA00019191"/>
    </source>
</evidence>
<dbReference type="EMBL" id="JAENIK010000011">
    <property type="protein sequence ID" value="MBK1816578.1"/>
    <property type="molecule type" value="Genomic_DNA"/>
</dbReference>
<name>A0A934VAU9_9BACT</name>
<evidence type="ECO:0000256" key="3">
    <source>
        <dbReference type="ARBA" id="ARBA00022490"/>
    </source>
</evidence>
<comment type="caution">
    <text evidence="9">The sequence shown here is derived from an EMBL/GenBank/DDBJ whole genome shotgun (WGS) entry which is preliminary data.</text>
</comment>
<comment type="similarity">
    <text evidence="1">Belongs to the peptidase C15 family.</text>
</comment>
<proteinExistence type="inferred from homology"/>
<dbReference type="PANTHER" id="PTHR23402:SF1">
    <property type="entry name" value="PYROGLUTAMYL-PEPTIDASE I"/>
    <property type="match status" value="1"/>
</dbReference>
<accession>A0A934VAU9</accession>
<protein>
    <recommendedName>
        <fullName evidence="2">Pyrrolidone-carboxylate peptidase</fullName>
    </recommendedName>
    <alternativeName>
        <fullName evidence="7">5-oxoprolyl-peptidase</fullName>
    </alternativeName>
    <alternativeName>
        <fullName evidence="8">Pyroglutamyl-peptidase I</fullName>
    </alternativeName>
</protein>
<evidence type="ECO:0000256" key="4">
    <source>
        <dbReference type="ARBA" id="ARBA00022670"/>
    </source>
</evidence>
<dbReference type="PRINTS" id="PR00706">
    <property type="entry name" value="PYROGLUPTASE"/>
</dbReference>
<dbReference type="SUPFAM" id="SSF53182">
    <property type="entry name" value="Pyrrolidone carboxyl peptidase (pyroglutamate aminopeptidase)"/>
    <property type="match status" value="1"/>
</dbReference>
<keyword evidence="3" id="KW-0963">Cytoplasm</keyword>
<keyword evidence="6" id="KW-0788">Thiol protease</keyword>
<dbReference type="InterPro" id="IPR036440">
    <property type="entry name" value="Peptidase_C15-like_sf"/>
</dbReference>
<evidence type="ECO:0000256" key="7">
    <source>
        <dbReference type="ARBA" id="ARBA00030836"/>
    </source>
</evidence>
<evidence type="ECO:0000313" key="10">
    <source>
        <dbReference type="Proteomes" id="UP000600139"/>
    </source>
</evidence>
<evidence type="ECO:0000256" key="6">
    <source>
        <dbReference type="ARBA" id="ARBA00022807"/>
    </source>
</evidence>
<dbReference type="Pfam" id="PF01470">
    <property type="entry name" value="Peptidase_C15"/>
    <property type="match status" value="1"/>
</dbReference>
<evidence type="ECO:0000256" key="5">
    <source>
        <dbReference type="ARBA" id="ARBA00022801"/>
    </source>
</evidence>
<dbReference type="PIRSF" id="PIRSF015592">
    <property type="entry name" value="Prld-crbxl_pptds"/>
    <property type="match status" value="1"/>
</dbReference>
<dbReference type="AlphaFoldDB" id="A0A934VAU9"/>
<evidence type="ECO:0000256" key="1">
    <source>
        <dbReference type="ARBA" id="ARBA00006641"/>
    </source>
</evidence>
<evidence type="ECO:0000256" key="8">
    <source>
        <dbReference type="ARBA" id="ARBA00031559"/>
    </source>
</evidence>
<dbReference type="GO" id="GO:0016920">
    <property type="term" value="F:pyroglutamyl-peptidase activity"/>
    <property type="evidence" value="ECO:0007669"/>
    <property type="project" value="InterPro"/>
</dbReference>
<gene>
    <name evidence="9" type="ORF">JIN84_13210</name>
</gene>
<dbReference type="Proteomes" id="UP000600139">
    <property type="component" value="Unassembled WGS sequence"/>
</dbReference>
<dbReference type="GO" id="GO:0005829">
    <property type="term" value="C:cytosol"/>
    <property type="evidence" value="ECO:0007669"/>
    <property type="project" value="InterPro"/>
</dbReference>
<dbReference type="Gene3D" id="3.40.630.20">
    <property type="entry name" value="Peptidase C15, pyroglutamyl peptidase I-like"/>
    <property type="match status" value="1"/>
</dbReference>
<keyword evidence="4" id="KW-0645">Protease</keyword>
<dbReference type="InterPro" id="IPR000816">
    <property type="entry name" value="Peptidase_C15"/>
</dbReference>
<dbReference type="GO" id="GO:0006508">
    <property type="term" value="P:proteolysis"/>
    <property type="evidence" value="ECO:0007669"/>
    <property type="project" value="UniProtKB-KW"/>
</dbReference>
<dbReference type="PANTHER" id="PTHR23402">
    <property type="entry name" value="PROTEASE FAMILY C15 PYROGLUTAMYL-PEPTIDASE I-RELATED"/>
    <property type="match status" value="1"/>
</dbReference>
<dbReference type="InterPro" id="IPR016125">
    <property type="entry name" value="Peptidase_C15-like"/>
</dbReference>
<organism evidence="9 10">
    <name type="scientific">Luteolibacter yonseiensis</name>
    <dbReference type="NCBI Taxonomy" id="1144680"/>
    <lineage>
        <taxon>Bacteria</taxon>
        <taxon>Pseudomonadati</taxon>
        <taxon>Verrucomicrobiota</taxon>
        <taxon>Verrucomicrobiia</taxon>
        <taxon>Verrucomicrobiales</taxon>
        <taxon>Verrucomicrobiaceae</taxon>
        <taxon>Luteolibacter</taxon>
    </lineage>
</organism>